<dbReference type="GO" id="GO:0034515">
    <property type="term" value="C:proteasome storage granule"/>
    <property type="evidence" value="ECO:0007669"/>
    <property type="project" value="TreeGrafter"/>
</dbReference>
<sequence>MAATMVSSAGGLLAMLNEPHPSLKFHALSNLNAHVDLFWPEISTSVPIIESLYEDEGFDQKQRQLAALVVSKCFYFLGEHNDSLSYALGAGSLFDVSEDSDYVHTLLAKAIDEYASLRTKAAESKESADVDPRLEAIVERMLNKCITDGKYQQAMGISIECRRLDKLKEAILSSDNVHATLAYCMNISHAFVNRREYRSEVDGPVGEKEKKAEPEPTFEILTNPARVVPAQEKYIKFLEDSRYAPVKAAASGFVLLKDLRPTEPEILSKSPPTVVIFAGVRRTNRRKLSSPSLENEMRKTPSLAGNRRTLEVNLTESYRKFITCIRKYILFYMKLLEETGDISTLERAYTAMRADKRVSQDSSLLDGGSVNNQQLCIDLRIDEFWQSSFEDANLSFSVEECVVLDLHMDHMVILE</sequence>
<dbReference type="GO" id="GO:0008540">
    <property type="term" value="C:proteasome regulatory particle, base subcomplex"/>
    <property type="evidence" value="ECO:0007669"/>
    <property type="project" value="TreeGrafter"/>
</dbReference>
<evidence type="ECO:0000256" key="1">
    <source>
        <dbReference type="ARBA" id="ARBA00022737"/>
    </source>
</evidence>
<protein>
    <submittedName>
        <fullName evidence="4">26S proteasome regulatory complex, non-ATPase subcomplex, Rpn2/Psmd1 subunit</fullName>
    </submittedName>
</protein>
<evidence type="ECO:0000259" key="2">
    <source>
        <dbReference type="Pfam" id="PF18004"/>
    </source>
</evidence>
<keyword evidence="4" id="KW-0647">Proteasome</keyword>
<dbReference type="GO" id="GO:0005634">
    <property type="term" value="C:nucleus"/>
    <property type="evidence" value="ECO:0007669"/>
    <property type="project" value="TreeGrafter"/>
</dbReference>
<keyword evidence="5" id="KW-1185">Reference proteome</keyword>
<keyword evidence="1" id="KW-0677">Repeat</keyword>
<reference evidence="4 5" key="1">
    <citation type="journal article" date="2018" name="Mol. Plant">
        <title>The genome of Artemisia annua provides insight into the evolution of Asteraceae family and artemisinin biosynthesis.</title>
        <authorList>
            <person name="Shen Q."/>
            <person name="Zhang L."/>
            <person name="Liao Z."/>
            <person name="Wang S."/>
            <person name="Yan T."/>
            <person name="Shi P."/>
            <person name="Liu M."/>
            <person name="Fu X."/>
            <person name="Pan Q."/>
            <person name="Wang Y."/>
            <person name="Lv Z."/>
            <person name="Lu X."/>
            <person name="Zhang F."/>
            <person name="Jiang W."/>
            <person name="Ma Y."/>
            <person name="Chen M."/>
            <person name="Hao X."/>
            <person name="Li L."/>
            <person name="Tang Y."/>
            <person name="Lv G."/>
            <person name="Zhou Y."/>
            <person name="Sun X."/>
            <person name="Brodelius P.E."/>
            <person name="Rose J.K.C."/>
            <person name="Tang K."/>
        </authorList>
    </citation>
    <scope>NUCLEOTIDE SEQUENCE [LARGE SCALE GENOMIC DNA]</scope>
    <source>
        <strain evidence="5">cv. Huhao1</strain>
        <tissue evidence="4">Leaf</tissue>
    </source>
</reference>
<gene>
    <name evidence="4" type="ORF">CTI12_AA157440</name>
</gene>
<feature type="domain" description="26S proteasome regulatory subunit RPN2 C-terminal" evidence="2">
    <location>
        <begin position="207"/>
        <end position="265"/>
    </location>
</feature>
<dbReference type="InterPro" id="IPR048570">
    <property type="entry name" value="PSMD1_RPN2_N"/>
</dbReference>
<dbReference type="Proteomes" id="UP000245207">
    <property type="component" value="Unassembled WGS sequence"/>
</dbReference>
<organism evidence="4 5">
    <name type="scientific">Artemisia annua</name>
    <name type="common">Sweet wormwood</name>
    <dbReference type="NCBI Taxonomy" id="35608"/>
    <lineage>
        <taxon>Eukaryota</taxon>
        <taxon>Viridiplantae</taxon>
        <taxon>Streptophyta</taxon>
        <taxon>Embryophyta</taxon>
        <taxon>Tracheophyta</taxon>
        <taxon>Spermatophyta</taxon>
        <taxon>Magnoliopsida</taxon>
        <taxon>eudicotyledons</taxon>
        <taxon>Gunneridae</taxon>
        <taxon>Pentapetalae</taxon>
        <taxon>asterids</taxon>
        <taxon>campanulids</taxon>
        <taxon>Asterales</taxon>
        <taxon>Asteraceae</taxon>
        <taxon>Asteroideae</taxon>
        <taxon>Anthemideae</taxon>
        <taxon>Artemisiinae</taxon>
        <taxon>Artemisia</taxon>
    </lineage>
</organism>
<dbReference type="PANTHER" id="PTHR10943">
    <property type="entry name" value="26S PROTEASOME NON-ATPASE REGULATORY SUBUNIT"/>
    <property type="match status" value="1"/>
</dbReference>
<proteinExistence type="predicted"/>
<feature type="domain" description="26S proteasome non-ATPase regulatory subunit 1/RPN2 N-terminal" evidence="3">
    <location>
        <begin position="8"/>
        <end position="201"/>
    </location>
</feature>
<evidence type="ECO:0000313" key="4">
    <source>
        <dbReference type="EMBL" id="PWA54542.1"/>
    </source>
</evidence>
<dbReference type="Pfam" id="PF21505">
    <property type="entry name" value="RPN2_N"/>
    <property type="match status" value="1"/>
</dbReference>
<dbReference type="AlphaFoldDB" id="A0A2U1LZU7"/>
<dbReference type="EMBL" id="PKPP01007039">
    <property type="protein sequence ID" value="PWA54542.1"/>
    <property type="molecule type" value="Genomic_DNA"/>
</dbReference>
<evidence type="ECO:0000313" key="5">
    <source>
        <dbReference type="Proteomes" id="UP000245207"/>
    </source>
</evidence>
<dbReference type="GO" id="GO:0043161">
    <property type="term" value="P:proteasome-mediated ubiquitin-dependent protein catabolic process"/>
    <property type="evidence" value="ECO:0007669"/>
    <property type="project" value="TreeGrafter"/>
</dbReference>
<name>A0A2U1LZU7_ARTAN</name>
<dbReference type="STRING" id="35608.A0A2U1LZU7"/>
<dbReference type="PANTHER" id="PTHR10943:SF2">
    <property type="entry name" value="26S PROTEASOME NON-ATPASE REGULATORY SUBUNIT 1"/>
    <property type="match status" value="1"/>
</dbReference>
<accession>A0A2U1LZU7</accession>
<dbReference type="OrthoDB" id="1669119at2759"/>
<evidence type="ECO:0000259" key="3">
    <source>
        <dbReference type="Pfam" id="PF21505"/>
    </source>
</evidence>
<dbReference type="Pfam" id="PF18004">
    <property type="entry name" value="RPN2_C"/>
    <property type="match status" value="1"/>
</dbReference>
<comment type="caution">
    <text evidence="4">The sequence shown here is derived from an EMBL/GenBank/DDBJ whole genome shotgun (WGS) entry which is preliminary data.</text>
</comment>
<dbReference type="InterPro" id="IPR040623">
    <property type="entry name" value="RPN2_C"/>
</dbReference>